<dbReference type="EMBL" id="ML220137">
    <property type="protein sequence ID" value="TGZ78789.1"/>
    <property type="molecule type" value="Genomic_DNA"/>
</dbReference>
<name>A0A4S2MRQ5_9PEZI</name>
<protein>
    <submittedName>
        <fullName evidence="2">Uncharacterized protein</fullName>
    </submittedName>
</protein>
<feature type="compositionally biased region" description="Pro residues" evidence="1">
    <location>
        <begin position="35"/>
        <end position="46"/>
    </location>
</feature>
<sequence>MGWCMRHRDTRRVRFIAHRVSPLNAPSPRLITPHHPSPTPSTPPAFHPSTISHPHRSSPQNSIAISIPPRHEISSNPSPLALNTPLHPTQHPPLTSSSSTKTPGKHAVSRPALQKAPLETDAADWTGSEEGEAE</sequence>
<dbReference type="Proteomes" id="UP000298138">
    <property type="component" value="Unassembled WGS sequence"/>
</dbReference>
<evidence type="ECO:0000313" key="2">
    <source>
        <dbReference type="EMBL" id="TGZ78789.1"/>
    </source>
</evidence>
<reference evidence="2 3" key="1">
    <citation type="submission" date="2019-04" db="EMBL/GenBank/DDBJ databases">
        <title>Comparative genomics and transcriptomics to analyze fruiting body development in filamentous ascomycetes.</title>
        <authorList>
            <consortium name="DOE Joint Genome Institute"/>
            <person name="Lutkenhaus R."/>
            <person name="Traeger S."/>
            <person name="Breuer J."/>
            <person name="Kuo A."/>
            <person name="Lipzen A."/>
            <person name="Pangilinan J."/>
            <person name="Dilworth D."/>
            <person name="Sandor L."/>
            <person name="Poggeler S."/>
            <person name="Barry K."/>
            <person name="Grigoriev I.V."/>
            <person name="Nowrousian M."/>
        </authorList>
    </citation>
    <scope>NUCLEOTIDE SEQUENCE [LARGE SCALE GENOMIC DNA]</scope>
    <source>
        <strain evidence="2 3">CBS 389.68</strain>
    </source>
</reference>
<dbReference type="AlphaFoldDB" id="A0A4S2MRQ5"/>
<feature type="compositionally biased region" description="Low complexity" evidence="1">
    <location>
        <begin position="84"/>
        <end position="102"/>
    </location>
</feature>
<gene>
    <name evidence="2" type="ORF">EX30DRAFT_342835</name>
</gene>
<evidence type="ECO:0000256" key="1">
    <source>
        <dbReference type="SAM" id="MobiDB-lite"/>
    </source>
</evidence>
<feature type="region of interest" description="Disordered" evidence="1">
    <location>
        <begin position="23"/>
        <end position="134"/>
    </location>
</feature>
<evidence type="ECO:0000313" key="3">
    <source>
        <dbReference type="Proteomes" id="UP000298138"/>
    </source>
</evidence>
<dbReference type="InParanoid" id="A0A4S2MRQ5"/>
<accession>A0A4S2MRQ5</accession>
<keyword evidence="3" id="KW-1185">Reference proteome</keyword>
<organism evidence="2 3">
    <name type="scientific">Ascodesmis nigricans</name>
    <dbReference type="NCBI Taxonomy" id="341454"/>
    <lineage>
        <taxon>Eukaryota</taxon>
        <taxon>Fungi</taxon>
        <taxon>Dikarya</taxon>
        <taxon>Ascomycota</taxon>
        <taxon>Pezizomycotina</taxon>
        <taxon>Pezizomycetes</taxon>
        <taxon>Pezizales</taxon>
        <taxon>Ascodesmidaceae</taxon>
        <taxon>Ascodesmis</taxon>
    </lineage>
</organism>
<proteinExistence type="predicted"/>